<name>A0A2Z6DZR2_HYDTE</name>
<feature type="domain" description="FlgO" evidence="2">
    <location>
        <begin position="48"/>
        <end position="173"/>
    </location>
</feature>
<organism evidence="3 4">
    <name type="scientific">Hydrogenophilus thermoluteolus</name>
    <name type="common">Pseudomonas hydrogenothermophila</name>
    <dbReference type="NCBI Taxonomy" id="297"/>
    <lineage>
        <taxon>Bacteria</taxon>
        <taxon>Pseudomonadati</taxon>
        <taxon>Pseudomonadota</taxon>
        <taxon>Hydrogenophilia</taxon>
        <taxon>Hydrogenophilales</taxon>
        <taxon>Hydrogenophilaceae</taxon>
        <taxon>Hydrogenophilus</taxon>
    </lineage>
</organism>
<evidence type="ECO:0000256" key="1">
    <source>
        <dbReference type="SAM" id="SignalP"/>
    </source>
</evidence>
<dbReference type="PROSITE" id="PS51257">
    <property type="entry name" value="PROKAR_LIPOPROTEIN"/>
    <property type="match status" value="1"/>
</dbReference>
<keyword evidence="4" id="KW-1185">Reference proteome</keyword>
<evidence type="ECO:0000259" key="2">
    <source>
        <dbReference type="Pfam" id="PF17680"/>
    </source>
</evidence>
<dbReference type="OrthoDB" id="8479562at2"/>
<proteinExistence type="predicted"/>
<dbReference type="EMBL" id="AP018558">
    <property type="protein sequence ID" value="BBD78044.1"/>
    <property type="molecule type" value="Genomic_DNA"/>
</dbReference>
<gene>
    <name evidence="3" type="ORF">HPTL_1786</name>
</gene>
<evidence type="ECO:0000313" key="3">
    <source>
        <dbReference type="EMBL" id="BBD78044.1"/>
    </source>
</evidence>
<feature type="chain" id="PRO_5016348417" description="FlgO domain-containing protein" evidence="1">
    <location>
        <begin position="27"/>
        <end position="182"/>
    </location>
</feature>
<dbReference type="Proteomes" id="UP000262004">
    <property type="component" value="Chromosome"/>
</dbReference>
<feature type="signal peptide" evidence="1">
    <location>
        <begin position="1"/>
        <end position="26"/>
    </location>
</feature>
<keyword evidence="1" id="KW-0732">Signal</keyword>
<dbReference type="RefSeq" id="WP_119335715.1">
    <property type="nucleotide sequence ID" value="NZ_AP018558.1"/>
</dbReference>
<evidence type="ECO:0000313" key="4">
    <source>
        <dbReference type="Proteomes" id="UP000262004"/>
    </source>
</evidence>
<dbReference type="Pfam" id="PF17680">
    <property type="entry name" value="FlgO"/>
    <property type="match status" value="1"/>
</dbReference>
<accession>A0A2Z6DZR2</accession>
<reference evidence="3 4" key="1">
    <citation type="submission" date="2018-04" db="EMBL/GenBank/DDBJ databases">
        <title>Complete genome sequence of Hydrogenophilus thermoluteolus TH-1.</title>
        <authorList>
            <person name="Arai H."/>
        </authorList>
    </citation>
    <scope>NUCLEOTIDE SEQUENCE [LARGE SCALE GENOMIC DNA]</scope>
    <source>
        <strain evidence="3 4">TH-1</strain>
    </source>
</reference>
<dbReference type="KEGG" id="htl:HPTL_1786"/>
<dbReference type="InterPro" id="IPR041215">
    <property type="entry name" value="FlgO_dom"/>
</dbReference>
<sequence>MRWNHRNRTAAFLLVSAALVSGCLTTQPEPLRAPEENPSAVLDTTYGLIDAIAQQAPAWVKNGPVLVATFVDVDQLEHSSTLGRAITEQASTRLVQLGFPVVEVKLRASLFVKQDTGELLLSREIGQIAREQSARAVLVGTYAVGKRAVHINAKLVDPTQGTILAAQDSVLALDSHVKSLLR</sequence>
<dbReference type="AlphaFoldDB" id="A0A2Z6DZR2"/>
<protein>
    <recommendedName>
        <fullName evidence="2">FlgO domain-containing protein</fullName>
    </recommendedName>
</protein>